<accession>A0A6V8NQZ1</accession>
<name>A0A6V8NQZ1_9ACTN</name>
<protein>
    <submittedName>
        <fullName evidence="1">Uncharacterized protein</fullName>
    </submittedName>
</protein>
<reference evidence="1" key="1">
    <citation type="journal article" date="2020" name="Front. Microbiol.">
        <title>Single-cell genomics of novel Actinobacteria with the Wood-Ljungdahl pathway discovered in a serpentinizing system.</title>
        <authorList>
            <person name="Merino N."/>
            <person name="Kawai M."/>
            <person name="Boyd E.S."/>
            <person name="Colman D.R."/>
            <person name="McGlynn S.E."/>
            <person name="Nealson K.H."/>
            <person name="Kurokawa K."/>
            <person name="Hongoh Y."/>
        </authorList>
    </citation>
    <scope>NUCLEOTIDE SEQUENCE [LARGE SCALE GENOMIC DNA]</scope>
    <source>
        <strain evidence="1">S09_30</strain>
    </source>
</reference>
<comment type="caution">
    <text evidence="1">The sequence shown here is derived from an EMBL/GenBank/DDBJ whole genome shotgun (WGS) entry which is preliminary data.</text>
</comment>
<sequence>SDGLTKTGNRYHSHFLISGGKDLRQIHLDRGNLAISGEKSDGLTKTGNRYHSHFLNYGGLANGVVVVEASESSGAL</sequence>
<dbReference type="EMBL" id="BLRW01000015">
    <property type="protein sequence ID" value="GFP22748.1"/>
    <property type="molecule type" value="Genomic_DNA"/>
</dbReference>
<evidence type="ECO:0000313" key="1">
    <source>
        <dbReference type="EMBL" id="GFP22748.1"/>
    </source>
</evidence>
<gene>
    <name evidence="1" type="ORF">HKBW3S09_00216</name>
</gene>
<organism evidence="1">
    <name type="scientific">Candidatus Hakubella thermalkaliphila</name>
    <dbReference type="NCBI Taxonomy" id="2754717"/>
    <lineage>
        <taxon>Bacteria</taxon>
        <taxon>Bacillati</taxon>
        <taxon>Actinomycetota</taxon>
        <taxon>Actinomycetota incertae sedis</taxon>
        <taxon>Candidatus Hakubellales</taxon>
        <taxon>Candidatus Hakubellaceae</taxon>
        <taxon>Candidatus Hakubella</taxon>
    </lineage>
</organism>
<dbReference type="AlphaFoldDB" id="A0A6V8NQZ1"/>
<dbReference type="Proteomes" id="UP000585609">
    <property type="component" value="Unassembled WGS sequence"/>
</dbReference>
<feature type="non-terminal residue" evidence="1">
    <location>
        <position position="1"/>
    </location>
</feature>
<feature type="non-terminal residue" evidence="1">
    <location>
        <position position="76"/>
    </location>
</feature>
<proteinExistence type="predicted"/>